<comment type="caution">
    <text evidence="1">The sequence shown here is derived from an EMBL/GenBank/DDBJ whole genome shotgun (WGS) entry which is preliminary data.</text>
</comment>
<keyword evidence="2" id="KW-1185">Reference proteome</keyword>
<gene>
    <name evidence="1" type="ORF">L6164_023102</name>
</gene>
<reference evidence="1 2" key="1">
    <citation type="journal article" date="2022" name="DNA Res.">
        <title>Chromosomal-level genome assembly of the orchid tree Bauhinia variegata (Leguminosae; Cercidoideae) supports the allotetraploid origin hypothesis of Bauhinia.</title>
        <authorList>
            <person name="Zhong Y."/>
            <person name="Chen Y."/>
            <person name="Zheng D."/>
            <person name="Pang J."/>
            <person name="Liu Y."/>
            <person name="Luo S."/>
            <person name="Meng S."/>
            <person name="Qian L."/>
            <person name="Wei D."/>
            <person name="Dai S."/>
            <person name="Zhou R."/>
        </authorList>
    </citation>
    <scope>NUCLEOTIDE SEQUENCE [LARGE SCALE GENOMIC DNA]</scope>
    <source>
        <strain evidence="1">BV-YZ2020</strain>
    </source>
</reference>
<evidence type="ECO:0000313" key="1">
    <source>
        <dbReference type="EMBL" id="KAI4323504.1"/>
    </source>
</evidence>
<dbReference type="EMBL" id="CM039434">
    <property type="protein sequence ID" value="KAI4323504.1"/>
    <property type="molecule type" value="Genomic_DNA"/>
</dbReference>
<name>A0ACB9MHT9_BAUVA</name>
<evidence type="ECO:0000313" key="2">
    <source>
        <dbReference type="Proteomes" id="UP000828941"/>
    </source>
</evidence>
<dbReference type="Proteomes" id="UP000828941">
    <property type="component" value="Chromosome 9"/>
</dbReference>
<accession>A0ACB9MHT9</accession>
<proteinExistence type="predicted"/>
<organism evidence="1 2">
    <name type="scientific">Bauhinia variegata</name>
    <name type="common">Purple orchid tree</name>
    <name type="synonym">Phanera variegata</name>
    <dbReference type="NCBI Taxonomy" id="167791"/>
    <lineage>
        <taxon>Eukaryota</taxon>
        <taxon>Viridiplantae</taxon>
        <taxon>Streptophyta</taxon>
        <taxon>Embryophyta</taxon>
        <taxon>Tracheophyta</taxon>
        <taxon>Spermatophyta</taxon>
        <taxon>Magnoliopsida</taxon>
        <taxon>eudicotyledons</taxon>
        <taxon>Gunneridae</taxon>
        <taxon>Pentapetalae</taxon>
        <taxon>rosids</taxon>
        <taxon>fabids</taxon>
        <taxon>Fabales</taxon>
        <taxon>Fabaceae</taxon>
        <taxon>Cercidoideae</taxon>
        <taxon>Cercideae</taxon>
        <taxon>Bauhiniinae</taxon>
        <taxon>Bauhinia</taxon>
    </lineage>
</organism>
<protein>
    <submittedName>
        <fullName evidence="1">Uncharacterized protein</fullName>
    </submittedName>
</protein>
<sequence length="142" mass="15913">MNRSVKVAVIGAGVSGLSAARELQREGHRVVVLEKQHRIGGSSLGFLDYPFSKEETGDPRTFPGHEEVLRFLDKFADEFGLRSLIRLNTEVVQVERVNRHWVVESRTQNSASVSQEREVFEAVVICTGHFTEPIIVKIPGKD</sequence>